<evidence type="ECO:0000313" key="2">
    <source>
        <dbReference type="Proteomes" id="UP000319432"/>
    </source>
</evidence>
<dbReference type="NCBIfam" id="TIGR04223">
    <property type="entry name" value="quorum_AgrD"/>
    <property type="match status" value="1"/>
</dbReference>
<name>A0A502HHD3_BRELA</name>
<reference evidence="1 2" key="1">
    <citation type="submission" date="2018-11" db="EMBL/GenBank/DDBJ databases">
        <title>Phylogenetic determinants of toxin gene distribution in genomes of Brevibacillus laterosporus.</title>
        <authorList>
            <person name="Glare T.R."/>
            <person name="Durrant A."/>
            <person name="Berry C."/>
            <person name="Palma L."/>
            <person name="Ormskirk M."/>
            <person name="Cox M.O."/>
        </authorList>
    </citation>
    <scope>NUCLEOTIDE SEQUENCE [LARGE SCALE GENOMIC DNA]</scope>
    <source>
        <strain evidence="1 2">1821L</strain>
    </source>
</reference>
<organism evidence="1 2">
    <name type="scientific">Brevibacillus laterosporus</name>
    <name type="common">Bacillus laterosporus</name>
    <dbReference type="NCBI Taxonomy" id="1465"/>
    <lineage>
        <taxon>Bacteria</taxon>
        <taxon>Bacillati</taxon>
        <taxon>Bacillota</taxon>
        <taxon>Bacilli</taxon>
        <taxon>Bacillales</taxon>
        <taxon>Paenibacillaceae</taxon>
        <taxon>Brevibacillus</taxon>
    </lineage>
</organism>
<keyword evidence="2" id="KW-1185">Reference proteome</keyword>
<proteinExistence type="predicted"/>
<dbReference type="AlphaFoldDB" id="A0A502HHD3"/>
<dbReference type="Proteomes" id="UP000319432">
    <property type="component" value="Chromosome"/>
</dbReference>
<evidence type="ECO:0000313" key="1">
    <source>
        <dbReference type="EMBL" id="QDX93168.1"/>
    </source>
</evidence>
<accession>A0A502HHD3</accession>
<protein>
    <submittedName>
        <fullName evidence="1">Cyclic lactone autoinducer peptide</fullName>
    </submittedName>
</protein>
<dbReference type="InterPro" id="IPR009229">
    <property type="entry name" value="AgrD"/>
</dbReference>
<sequence>MRIRLARSVSATLTLMANFFVSTASAFMVHQPKPPKELLKNES</sequence>
<gene>
    <name evidence="1" type="ORF">EEL30_13140</name>
</gene>
<dbReference type="EMBL" id="CP033464">
    <property type="protein sequence ID" value="QDX93168.1"/>
    <property type="molecule type" value="Genomic_DNA"/>
</dbReference>